<dbReference type="Gene3D" id="1.10.600.10">
    <property type="entry name" value="Farnesyl Diphosphate Synthase"/>
    <property type="match status" value="1"/>
</dbReference>
<dbReference type="InterPro" id="IPR034686">
    <property type="entry name" value="Terpene_cyclase-like_2"/>
</dbReference>
<dbReference type="RefSeq" id="WP_183646583.1">
    <property type="nucleotide sequence ID" value="NZ_JACIBV010000001.1"/>
</dbReference>
<dbReference type="GeneID" id="95389159"/>
<dbReference type="Pfam" id="PF19086">
    <property type="entry name" value="Terpene_syn_C_2"/>
    <property type="match status" value="1"/>
</dbReference>
<evidence type="ECO:0000313" key="3">
    <source>
        <dbReference type="EMBL" id="MBB3726819.1"/>
    </source>
</evidence>
<protein>
    <recommendedName>
        <fullName evidence="2">Terpene synthase</fullName>
        <ecNumber evidence="2">4.2.3.-</ecNumber>
    </recommendedName>
</protein>
<dbReference type="PANTHER" id="PTHR35201">
    <property type="entry name" value="TERPENE SYNTHASE"/>
    <property type="match status" value="1"/>
</dbReference>
<reference evidence="3 4" key="1">
    <citation type="submission" date="2020-08" db="EMBL/GenBank/DDBJ databases">
        <title>Sequencing the genomes of 1000 actinobacteria strains.</title>
        <authorList>
            <person name="Klenk H.-P."/>
        </authorList>
    </citation>
    <scope>NUCLEOTIDE SEQUENCE [LARGE SCALE GENOMIC DNA]</scope>
    <source>
        <strain evidence="3 4">DSM 44320</strain>
    </source>
</reference>
<accession>A0A7W5YQX1</accession>
<keyword evidence="2" id="KW-0479">Metal-binding</keyword>
<dbReference type="PANTHER" id="PTHR35201:SF4">
    <property type="entry name" value="BETA-PINACENE SYNTHASE-RELATED"/>
    <property type="match status" value="1"/>
</dbReference>
<dbReference type="GO" id="GO:0010333">
    <property type="term" value="F:terpene synthase activity"/>
    <property type="evidence" value="ECO:0007669"/>
    <property type="project" value="InterPro"/>
</dbReference>
<dbReference type="GO" id="GO:0046872">
    <property type="term" value="F:metal ion binding"/>
    <property type="evidence" value="ECO:0007669"/>
    <property type="project" value="UniProtKB-KW"/>
</dbReference>
<evidence type="ECO:0000313" key="4">
    <source>
        <dbReference type="Proteomes" id="UP000579945"/>
    </source>
</evidence>
<evidence type="ECO:0000256" key="1">
    <source>
        <dbReference type="ARBA" id="ARBA00023239"/>
    </source>
</evidence>
<organism evidence="3 4">
    <name type="scientific">Nonomuraea dietziae</name>
    <dbReference type="NCBI Taxonomy" id="65515"/>
    <lineage>
        <taxon>Bacteria</taxon>
        <taxon>Bacillati</taxon>
        <taxon>Actinomycetota</taxon>
        <taxon>Actinomycetes</taxon>
        <taxon>Streptosporangiales</taxon>
        <taxon>Streptosporangiaceae</taxon>
        <taxon>Nonomuraea</taxon>
    </lineage>
</organism>
<dbReference type="InterPro" id="IPR008949">
    <property type="entry name" value="Isoprenoid_synthase_dom_sf"/>
</dbReference>
<name>A0A7W5YQX1_9ACTN</name>
<proteinExistence type="inferred from homology"/>
<dbReference type="Proteomes" id="UP000579945">
    <property type="component" value="Unassembled WGS sequence"/>
</dbReference>
<comment type="cofactor">
    <cofactor evidence="2">
        <name>Mg(2+)</name>
        <dbReference type="ChEBI" id="CHEBI:18420"/>
    </cofactor>
</comment>
<dbReference type="SUPFAM" id="SSF48576">
    <property type="entry name" value="Terpenoid synthases"/>
    <property type="match status" value="1"/>
</dbReference>
<evidence type="ECO:0000256" key="2">
    <source>
        <dbReference type="RuleBase" id="RU366034"/>
    </source>
</evidence>
<dbReference type="EC" id="4.2.3.-" evidence="2"/>
<keyword evidence="1 2" id="KW-0456">Lyase</keyword>
<gene>
    <name evidence="3" type="ORF">FHR33_002679</name>
</gene>
<dbReference type="AlphaFoldDB" id="A0A7W5YQX1"/>
<dbReference type="EMBL" id="JACIBV010000001">
    <property type="protein sequence ID" value="MBB3726819.1"/>
    <property type="molecule type" value="Genomic_DNA"/>
</dbReference>
<sequence length="338" mass="38238">MPEMPDFSLPDPHIPFPSKLNPFEPVIAEHTTSWARRLRLIEGERATSRFAGESYSRLVARLYPEASVPTLALAADLNSWFHVYDDQFELAEVGSDPDLARRMADKFAAVLRGEPLDDTAGPILHGLADIRDRMRMHASTGWWERFAAHLQDCFETAQWEVDNRTRGQIPDPDSYVEHKLNIAYVPPSFDLIELVEQFDVPADIRASVPYQTMVHEAGHVVVCTNDLIGLHRELAQGEFHNLVIVFWNALGCSLQEAIELVNSKISMRVAGFLAAKAAISATFDELGTDYNVRRGTMRCVAGLEHWMRGYLDWARESQRFSDPLLRGQVKGFHHELIS</sequence>
<keyword evidence="2" id="KW-0460">Magnesium</keyword>
<comment type="caution">
    <text evidence="3">The sequence shown here is derived from an EMBL/GenBank/DDBJ whole genome shotgun (WGS) entry which is preliminary data.</text>
</comment>
<comment type="similarity">
    <text evidence="2">Belongs to the terpene synthase family.</text>
</comment>
<keyword evidence="4" id="KW-1185">Reference proteome</keyword>